<proteinExistence type="predicted"/>
<reference evidence="2 3" key="1">
    <citation type="submission" date="2017-03" db="EMBL/GenBank/DDBJ databases">
        <title>Complete sequence of Clostridium formicaceticum DSM 92.</title>
        <authorList>
            <person name="Poehlein A."/>
            <person name="Karl M."/>
            <person name="Bengelsdorf F.R."/>
            <person name="Duerre P."/>
            <person name="Daniel R."/>
        </authorList>
    </citation>
    <scope>NUCLEOTIDE SEQUENCE [LARGE SCALE GENOMIC DNA]</scope>
    <source>
        <strain evidence="2 3">DSM 92</strain>
    </source>
</reference>
<accession>A0AAC9RMI2</accession>
<evidence type="ECO:0000313" key="2">
    <source>
        <dbReference type="EMBL" id="ARE87005.1"/>
    </source>
</evidence>
<gene>
    <name evidence="2" type="ORF">CLFO_13900</name>
</gene>
<dbReference type="RefSeq" id="WP_156778776.1">
    <property type="nucleotide sequence ID" value="NZ_CP017603.1"/>
</dbReference>
<dbReference type="EMBL" id="CP020559">
    <property type="protein sequence ID" value="ARE87005.1"/>
    <property type="molecule type" value="Genomic_DNA"/>
</dbReference>
<protein>
    <submittedName>
        <fullName evidence="2">Uncharacterized protein</fullName>
    </submittedName>
</protein>
<dbReference type="Proteomes" id="UP000192478">
    <property type="component" value="Chromosome"/>
</dbReference>
<dbReference type="AlphaFoldDB" id="A0AAC9RMI2"/>
<organism evidence="2 3">
    <name type="scientific">Clostridium formicaceticum</name>
    <dbReference type="NCBI Taxonomy" id="1497"/>
    <lineage>
        <taxon>Bacteria</taxon>
        <taxon>Bacillati</taxon>
        <taxon>Bacillota</taxon>
        <taxon>Clostridia</taxon>
        <taxon>Eubacteriales</taxon>
        <taxon>Clostridiaceae</taxon>
        <taxon>Clostridium</taxon>
    </lineage>
</organism>
<evidence type="ECO:0000313" key="3">
    <source>
        <dbReference type="Proteomes" id="UP000192478"/>
    </source>
</evidence>
<name>A0AAC9RMI2_9CLOT</name>
<feature type="coiled-coil region" evidence="1">
    <location>
        <begin position="26"/>
        <end position="53"/>
    </location>
</feature>
<keyword evidence="1" id="KW-0175">Coiled coil</keyword>
<evidence type="ECO:0000256" key="1">
    <source>
        <dbReference type="SAM" id="Coils"/>
    </source>
</evidence>
<sequence>MVETFLILLGTGYLIYKVAFGIPKQVKRTEEKLDMLKLHLQEIQLDLNEISKRINDK</sequence>